<keyword evidence="4" id="KW-1185">Reference proteome</keyword>
<dbReference type="SUPFAM" id="SSF75005">
    <property type="entry name" value="Arabinanase/levansucrase/invertase"/>
    <property type="match status" value="1"/>
</dbReference>
<evidence type="ECO:0000256" key="1">
    <source>
        <dbReference type="ARBA" id="ARBA00022801"/>
    </source>
</evidence>
<proteinExistence type="predicted"/>
<dbReference type="AlphaFoldDB" id="A0A8H5I6X0"/>
<protein>
    <submittedName>
        <fullName evidence="3">Xylan 1,4-beta-xylosidase</fullName>
    </submittedName>
</protein>
<dbReference type="PANTHER" id="PTHR42812:SF16">
    <property type="entry name" value="HYDROLASE, PUTATIVE (AFU_ORTHOLOGUE AFUA_7G06110)-RELATED"/>
    <property type="match status" value="1"/>
</dbReference>
<dbReference type="Gene3D" id="2.115.10.20">
    <property type="entry name" value="Glycosyl hydrolase domain, family 43"/>
    <property type="match status" value="1"/>
</dbReference>
<reference evidence="3 4" key="1">
    <citation type="submission" date="2020-05" db="EMBL/GenBank/DDBJ databases">
        <title>Identification and distribution of gene clusters putatively required for synthesis of sphingolipid metabolism inhibitors in phylogenetically diverse species of the filamentous fungus Fusarium.</title>
        <authorList>
            <person name="Kim H.-S."/>
            <person name="Busman M."/>
            <person name="Brown D.W."/>
            <person name="Divon H."/>
            <person name="Uhlig S."/>
            <person name="Proctor R.H."/>
        </authorList>
    </citation>
    <scope>NUCLEOTIDE SEQUENCE [LARGE SCALE GENOMIC DNA]</scope>
    <source>
        <strain evidence="3 4">NRRL 25196</strain>
    </source>
</reference>
<keyword evidence="1" id="KW-0378">Hydrolase</keyword>
<dbReference type="InterPro" id="IPR023296">
    <property type="entry name" value="Glyco_hydro_beta-prop_sf"/>
</dbReference>
<name>A0A8H5I6X0_9HYPO</name>
<dbReference type="GO" id="GO:0016798">
    <property type="term" value="F:hydrolase activity, acting on glycosyl bonds"/>
    <property type="evidence" value="ECO:0007669"/>
    <property type="project" value="UniProtKB-KW"/>
</dbReference>
<dbReference type="InterPro" id="IPR051795">
    <property type="entry name" value="Glycosyl_Hydrlase_43"/>
</dbReference>
<accession>A0A8H5I6X0</accession>
<evidence type="ECO:0000256" key="2">
    <source>
        <dbReference type="ARBA" id="ARBA00023295"/>
    </source>
</evidence>
<sequence length="264" mass="30019">MTRWTYDSVARVWPRIWFISSEDLLAWSDPVWAEPWGIDPELFHDPSTGHATLTEAKDEQWYATILARRNINGSSPLEGRETFMVNVDWEDEWPVFNQGGPVLLSKQIKPEVGPRQWYQLWVPYTKNYKLERGKLVLNPNFFGLSDRNTPAALLCKQKSLNKTFSAELSSFKGGLGPRNKIGISSYLSEFQHQDIGIRGCVNATGICLYTELNKNGTQEYWQTPLNQSNGLAGGLRLHIKAEPLEYRLGYSFGKEAPVYVTSIA</sequence>
<gene>
    <name evidence="3" type="ORF">FNAPI_13518</name>
</gene>
<dbReference type="Proteomes" id="UP000574317">
    <property type="component" value="Unassembled WGS sequence"/>
</dbReference>
<evidence type="ECO:0000313" key="3">
    <source>
        <dbReference type="EMBL" id="KAF5530613.1"/>
    </source>
</evidence>
<evidence type="ECO:0000313" key="4">
    <source>
        <dbReference type="Proteomes" id="UP000574317"/>
    </source>
</evidence>
<organism evidence="3 4">
    <name type="scientific">Fusarium napiforme</name>
    <dbReference type="NCBI Taxonomy" id="42672"/>
    <lineage>
        <taxon>Eukaryota</taxon>
        <taxon>Fungi</taxon>
        <taxon>Dikarya</taxon>
        <taxon>Ascomycota</taxon>
        <taxon>Pezizomycotina</taxon>
        <taxon>Sordariomycetes</taxon>
        <taxon>Hypocreomycetidae</taxon>
        <taxon>Hypocreales</taxon>
        <taxon>Nectriaceae</taxon>
        <taxon>Fusarium</taxon>
        <taxon>Fusarium fujikuroi species complex</taxon>
    </lineage>
</organism>
<dbReference type="Gene3D" id="2.60.120.200">
    <property type="match status" value="1"/>
</dbReference>
<dbReference type="PANTHER" id="PTHR42812">
    <property type="entry name" value="BETA-XYLOSIDASE"/>
    <property type="match status" value="1"/>
</dbReference>
<dbReference type="InterPro" id="IPR013320">
    <property type="entry name" value="ConA-like_dom_sf"/>
</dbReference>
<keyword evidence="2" id="KW-0326">Glycosidase</keyword>
<dbReference type="SUPFAM" id="SSF49899">
    <property type="entry name" value="Concanavalin A-like lectins/glucanases"/>
    <property type="match status" value="1"/>
</dbReference>
<comment type="caution">
    <text evidence="3">The sequence shown here is derived from an EMBL/GenBank/DDBJ whole genome shotgun (WGS) entry which is preliminary data.</text>
</comment>
<dbReference type="EMBL" id="JAAOAO010000861">
    <property type="protein sequence ID" value="KAF5530613.1"/>
    <property type="molecule type" value="Genomic_DNA"/>
</dbReference>